<evidence type="ECO:0000313" key="1">
    <source>
        <dbReference type="EMBL" id="KAL1395259.1"/>
    </source>
</evidence>
<sequence length="100" mass="11278">MRVTLDDAMLARWHLECLHAARRTRPVPRPSFRIRNSPGAVSVFGNSKYKVVKEETTEKLAPHLISGLGDEVLCQCFSLVAVLDGLVWSWCMQLVSFHVV</sequence>
<name>A0ABD1D6K7_CULPP</name>
<gene>
    <name evidence="1" type="ORF">pipiens_002884</name>
</gene>
<comment type="caution">
    <text evidence="1">The sequence shown here is derived from an EMBL/GenBank/DDBJ whole genome shotgun (WGS) entry which is preliminary data.</text>
</comment>
<evidence type="ECO:0000313" key="2">
    <source>
        <dbReference type="Proteomes" id="UP001562425"/>
    </source>
</evidence>
<dbReference type="Proteomes" id="UP001562425">
    <property type="component" value="Unassembled WGS sequence"/>
</dbReference>
<keyword evidence="2" id="KW-1185">Reference proteome</keyword>
<dbReference type="EMBL" id="JBEHCU010007230">
    <property type="protein sequence ID" value="KAL1395259.1"/>
    <property type="molecule type" value="Genomic_DNA"/>
</dbReference>
<accession>A0ABD1D6K7</accession>
<dbReference type="AlphaFoldDB" id="A0ABD1D6K7"/>
<protein>
    <submittedName>
        <fullName evidence="1">Uncharacterized protein</fullName>
    </submittedName>
</protein>
<proteinExistence type="predicted"/>
<reference evidence="1 2" key="1">
    <citation type="submission" date="2024-05" db="EMBL/GenBank/DDBJ databases">
        <title>Culex pipiens pipiens assembly and annotation.</title>
        <authorList>
            <person name="Alout H."/>
            <person name="Durand T."/>
        </authorList>
    </citation>
    <scope>NUCLEOTIDE SEQUENCE [LARGE SCALE GENOMIC DNA]</scope>
    <source>
        <strain evidence="1">HA-2024</strain>
        <tissue evidence="1">Whole body</tissue>
    </source>
</reference>
<organism evidence="1 2">
    <name type="scientific">Culex pipiens pipiens</name>
    <name type="common">Northern house mosquito</name>
    <dbReference type="NCBI Taxonomy" id="38569"/>
    <lineage>
        <taxon>Eukaryota</taxon>
        <taxon>Metazoa</taxon>
        <taxon>Ecdysozoa</taxon>
        <taxon>Arthropoda</taxon>
        <taxon>Hexapoda</taxon>
        <taxon>Insecta</taxon>
        <taxon>Pterygota</taxon>
        <taxon>Neoptera</taxon>
        <taxon>Endopterygota</taxon>
        <taxon>Diptera</taxon>
        <taxon>Nematocera</taxon>
        <taxon>Culicoidea</taxon>
        <taxon>Culicidae</taxon>
        <taxon>Culicinae</taxon>
        <taxon>Culicini</taxon>
        <taxon>Culex</taxon>
        <taxon>Culex</taxon>
    </lineage>
</organism>